<dbReference type="Proteomes" id="UP000823201">
    <property type="component" value="Unassembled WGS sequence"/>
</dbReference>
<comment type="subcellular location">
    <subcellularLocation>
        <location evidence="1">Cell envelope</location>
    </subcellularLocation>
</comment>
<gene>
    <name evidence="6" type="ORF">JOC27_001501</name>
</gene>
<sequence>MKNDNKVIRLSLLILSLCLILSTLAACSSVTGKRTNGKIQVVAAEDFYGEAAQAVGGKYVQVTSIINRPSMDPHDYEPTSATARAVSAAQVIVFNGIGYDGWMENLVTSNSGKKRVIRVGEDLMHRKDGDNEHLWYQPETMPILARKLAAEFAAIAPKHAAYFQQKAAAYIDEIKPVREKVAALKNKSRDQKVDVSEPVFDYMLQAMGYTVANNHFERAVEHETDPSPKDILLMQRDIKKHRIAFFVSNSQEISPTVKTMMTLAEKYHVPVVKVTETLPSGKDYKTWMLGQLKQIQLTQKLHSAK</sequence>
<evidence type="ECO:0000313" key="6">
    <source>
        <dbReference type="EMBL" id="MBM7658049.1"/>
    </source>
</evidence>
<evidence type="ECO:0000256" key="5">
    <source>
        <dbReference type="SAM" id="SignalP"/>
    </source>
</evidence>
<keyword evidence="3" id="KW-0479">Metal-binding</keyword>
<accession>A0ABS2Q8E0</accession>
<evidence type="ECO:0000256" key="4">
    <source>
        <dbReference type="ARBA" id="ARBA00022729"/>
    </source>
</evidence>
<evidence type="ECO:0000256" key="1">
    <source>
        <dbReference type="ARBA" id="ARBA00004196"/>
    </source>
</evidence>
<keyword evidence="2" id="KW-0813">Transport</keyword>
<organism evidence="6 7">
    <name type="scientific">Sporolactobacillus spathodeae</name>
    <dbReference type="NCBI Taxonomy" id="1465502"/>
    <lineage>
        <taxon>Bacteria</taxon>
        <taxon>Bacillati</taxon>
        <taxon>Bacillota</taxon>
        <taxon>Bacilli</taxon>
        <taxon>Bacillales</taxon>
        <taxon>Sporolactobacillaceae</taxon>
        <taxon>Sporolactobacillus</taxon>
    </lineage>
</organism>
<protein>
    <submittedName>
        <fullName evidence="6">Zinc/manganese transport system substrate-binding protein</fullName>
    </submittedName>
</protein>
<dbReference type="InterPro" id="IPR006127">
    <property type="entry name" value="ZnuA-like"/>
</dbReference>
<evidence type="ECO:0000256" key="3">
    <source>
        <dbReference type="ARBA" id="ARBA00022723"/>
    </source>
</evidence>
<proteinExistence type="predicted"/>
<dbReference type="RefSeq" id="WP_205006519.1">
    <property type="nucleotide sequence ID" value="NZ_CBCRXA010000007.1"/>
</dbReference>
<evidence type="ECO:0000313" key="7">
    <source>
        <dbReference type="Proteomes" id="UP000823201"/>
    </source>
</evidence>
<dbReference type="InterPro" id="IPR050492">
    <property type="entry name" value="Bact_metal-bind_prot9"/>
</dbReference>
<dbReference type="EMBL" id="JAFBEV010000011">
    <property type="protein sequence ID" value="MBM7658049.1"/>
    <property type="molecule type" value="Genomic_DNA"/>
</dbReference>
<feature type="chain" id="PRO_5045405948" evidence="5">
    <location>
        <begin position="26"/>
        <end position="305"/>
    </location>
</feature>
<dbReference type="PANTHER" id="PTHR42953:SF1">
    <property type="entry name" value="METAL-BINDING PROTEIN HI_0362-RELATED"/>
    <property type="match status" value="1"/>
</dbReference>
<dbReference type="Pfam" id="PF01297">
    <property type="entry name" value="ZnuA"/>
    <property type="match status" value="1"/>
</dbReference>
<name>A0ABS2Q8E0_9BACL</name>
<keyword evidence="4 5" id="KW-0732">Signal</keyword>
<reference evidence="6 7" key="1">
    <citation type="submission" date="2021-01" db="EMBL/GenBank/DDBJ databases">
        <title>Genomic Encyclopedia of Type Strains, Phase IV (KMG-IV): sequencing the most valuable type-strain genomes for metagenomic binning, comparative biology and taxonomic classification.</title>
        <authorList>
            <person name="Goeker M."/>
        </authorList>
    </citation>
    <scope>NUCLEOTIDE SEQUENCE [LARGE SCALE GENOMIC DNA]</scope>
    <source>
        <strain evidence="6 7">DSM 100968</strain>
    </source>
</reference>
<dbReference type="SUPFAM" id="SSF53807">
    <property type="entry name" value="Helical backbone' metal receptor"/>
    <property type="match status" value="1"/>
</dbReference>
<dbReference type="PROSITE" id="PS51257">
    <property type="entry name" value="PROKAR_LIPOPROTEIN"/>
    <property type="match status" value="1"/>
</dbReference>
<dbReference type="PANTHER" id="PTHR42953">
    <property type="entry name" value="HIGH-AFFINITY ZINC UPTAKE SYSTEM PROTEIN ZNUA-RELATED"/>
    <property type="match status" value="1"/>
</dbReference>
<dbReference type="Gene3D" id="3.40.50.1980">
    <property type="entry name" value="Nitrogenase molybdenum iron protein domain"/>
    <property type="match status" value="2"/>
</dbReference>
<comment type="caution">
    <text evidence="6">The sequence shown here is derived from an EMBL/GenBank/DDBJ whole genome shotgun (WGS) entry which is preliminary data.</text>
</comment>
<keyword evidence="7" id="KW-1185">Reference proteome</keyword>
<evidence type="ECO:0000256" key="2">
    <source>
        <dbReference type="ARBA" id="ARBA00022448"/>
    </source>
</evidence>
<feature type="signal peptide" evidence="5">
    <location>
        <begin position="1"/>
        <end position="25"/>
    </location>
</feature>